<dbReference type="RefSeq" id="XP_007723624.1">
    <property type="nucleotide sequence ID" value="XM_007725434.1"/>
</dbReference>
<proteinExistence type="predicted"/>
<gene>
    <name evidence="1" type="ORF">A1O1_04542</name>
</gene>
<dbReference type="EMBL" id="AMWN01000003">
    <property type="protein sequence ID" value="EXJ91430.1"/>
    <property type="molecule type" value="Genomic_DNA"/>
</dbReference>
<reference evidence="1 2" key="1">
    <citation type="submission" date="2013-03" db="EMBL/GenBank/DDBJ databases">
        <title>The Genome Sequence of Capronia coronata CBS 617.96.</title>
        <authorList>
            <consortium name="The Broad Institute Genomics Platform"/>
            <person name="Cuomo C."/>
            <person name="de Hoog S."/>
            <person name="Gorbushina A."/>
            <person name="Walker B."/>
            <person name="Young S.K."/>
            <person name="Zeng Q."/>
            <person name="Gargeya S."/>
            <person name="Fitzgerald M."/>
            <person name="Haas B."/>
            <person name="Abouelleil A."/>
            <person name="Allen A.W."/>
            <person name="Alvarado L."/>
            <person name="Arachchi H.M."/>
            <person name="Berlin A.M."/>
            <person name="Chapman S.B."/>
            <person name="Gainer-Dewar J."/>
            <person name="Goldberg J."/>
            <person name="Griggs A."/>
            <person name="Gujja S."/>
            <person name="Hansen M."/>
            <person name="Howarth C."/>
            <person name="Imamovic A."/>
            <person name="Ireland A."/>
            <person name="Larimer J."/>
            <person name="McCowan C."/>
            <person name="Murphy C."/>
            <person name="Pearson M."/>
            <person name="Poon T.W."/>
            <person name="Priest M."/>
            <person name="Roberts A."/>
            <person name="Saif S."/>
            <person name="Shea T."/>
            <person name="Sisk P."/>
            <person name="Sykes S."/>
            <person name="Wortman J."/>
            <person name="Nusbaum C."/>
            <person name="Birren B."/>
        </authorList>
    </citation>
    <scope>NUCLEOTIDE SEQUENCE [LARGE SCALE GENOMIC DNA]</scope>
    <source>
        <strain evidence="1 2">CBS 617.96</strain>
    </source>
</reference>
<dbReference type="GeneID" id="19159423"/>
<name>W9YP51_9EURO</name>
<dbReference type="OrthoDB" id="4137977at2759"/>
<dbReference type="HOGENOM" id="CLU_921346_0_0_1"/>
<evidence type="ECO:0000313" key="2">
    <source>
        <dbReference type="Proteomes" id="UP000019484"/>
    </source>
</evidence>
<keyword evidence="2" id="KW-1185">Reference proteome</keyword>
<evidence type="ECO:0000313" key="1">
    <source>
        <dbReference type="EMBL" id="EXJ91430.1"/>
    </source>
</evidence>
<evidence type="ECO:0008006" key="3">
    <source>
        <dbReference type="Google" id="ProtNLM"/>
    </source>
</evidence>
<protein>
    <recommendedName>
        <fullName evidence="3">BTB domain-containing protein</fullName>
    </recommendedName>
</protein>
<comment type="caution">
    <text evidence="1">The sequence shown here is derived from an EMBL/GenBank/DDBJ whole genome shotgun (WGS) entry which is preliminary data.</text>
</comment>
<dbReference type="eggNOG" id="ENOG502T9IF">
    <property type="taxonomic scope" value="Eukaryota"/>
</dbReference>
<dbReference type="Proteomes" id="UP000019484">
    <property type="component" value="Unassembled WGS sequence"/>
</dbReference>
<dbReference type="AlphaFoldDB" id="W9YP51"/>
<accession>W9YP51</accession>
<sequence>MSTPSASTRASATKGKYSKKTLRITVGVEREPFHVHFSQLERTGFFEVHGWPLGVDALGSPTPASTVRDSTVSPVPVKLEGGGEEMNTKQGLNDHRSLDDLISSHVYHLEGRCYEPAAFEIVVNWLYNQPPETPISRSNCRILLRAYVLALNYQIIPLQDAIVDCIRQYHREFNVVFEDLVWIINRLGDSESLHSIPIVRYLLDQCAWEIYSQGYSSFAHHNTLLEPFLEVGDRPIRKFLFEAITEISRSTAGDPAIGPNRYRVDDSVLFGRTVQGEDNNIIEIDD</sequence>
<organism evidence="1 2">
    <name type="scientific">Capronia coronata CBS 617.96</name>
    <dbReference type="NCBI Taxonomy" id="1182541"/>
    <lineage>
        <taxon>Eukaryota</taxon>
        <taxon>Fungi</taxon>
        <taxon>Dikarya</taxon>
        <taxon>Ascomycota</taxon>
        <taxon>Pezizomycotina</taxon>
        <taxon>Eurotiomycetes</taxon>
        <taxon>Chaetothyriomycetidae</taxon>
        <taxon>Chaetothyriales</taxon>
        <taxon>Herpotrichiellaceae</taxon>
        <taxon>Capronia</taxon>
    </lineage>
</organism>